<keyword evidence="1" id="KW-1133">Transmembrane helix</keyword>
<proteinExistence type="predicted"/>
<protein>
    <recommendedName>
        <fullName evidence="4">Integral membrane protein</fullName>
    </recommendedName>
</protein>
<feature type="transmembrane region" description="Helical" evidence="1">
    <location>
        <begin position="53"/>
        <end position="75"/>
    </location>
</feature>
<keyword evidence="1" id="KW-0812">Transmembrane</keyword>
<name>A0ABT5ZZR1_9ACTN</name>
<evidence type="ECO:0000256" key="1">
    <source>
        <dbReference type="SAM" id="Phobius"/>
    </source>
</evidence>
<accession>A0ABT5ZZR1</accession>
<sequence>MTHSAGPPTGGRRRPDLRHWLRPQSSRMLVLGICMAVSGFAGGVRWAVDGGGIWKALGMLSVGILGVLIVVSYFVNYDDR</sequence>
<comment type="caution">
    <text evidence="2">The sequence shown here is derived from an EMBL/GenBank/DDBJ whole genome shotgun (WGS) entry which is preliminary data.</text>
</comment>
<gene>
    <name evidence="2" type="ORF">P3H78_04390</name>
</gene>
<evidence type="ECO:0000313" key="2">
    <source>
        <dbReference type="EMBL" id="MDF3297869.1"/>
    </source>
</evidence>
<evidence type="ECO:0000313" key="3">
    <source>
        <dbReference type="Proteomes" id="UP001221150"/>
    </source>
</evidence>
<organism evidence="2 3">
    <name type="scientific">Streptomyces tropicalis</name>
    <dbReference type="NCBI Taxonomy" id="3034234"/>
    <lineage>
        <taxon>Bacteria</taxon>
        <taxon>Bacillati</taxon>
        <taxon>Actinomycetota</taxon>
        <taxon>Actinomycetes</taxon>
        <taxon>Kitasatosporales</taxon>
        <taxon>Streptomycetaceae</taxon>
        <taxon>Streptomyces</taxon>
    </lineage>
</organism>
<keyword evidence="3" id="KW-1185">Reference proteome</keyword>
<keyword evidence="1" id="KW-0472">Membrane</keyword>
<dbReference type="EMBL" id="JARJBB010000002">
    <property type="protein sequence ID" value="MDF3297869.1"/>
    <property type="molecule type" value="Genomic_DNA"/>
</dbReference>
<reference evidence="2 3" key="1">
    <citation type="submission" date="2023-03" db="EMBL/GenBank/DDBJ databases">
        <title>Draft genome sequence of Streptomyces sp. K1PA1 isolated from peat swamp forest in Thailand.</title>
        <authorList>
            <person name="Klaysubun C."/>
            <person name="Duangmal K."/>
        </authorList>
    </citation>
    <scope>NUCLEOTIDE SEQUENCE [LARGE SCALE GENOMIC DNA]</scope>
    <source>
        <strain evidence="2 3">K1PA1</strain>
    </source>
</reference>
<feature type="transmembrane region" description="Helical" evidence="1">
    <location>
        <begin position="28"/>
        <end position="47"/>
    </location>
</feature>
<evidence type="ECO:0008006" key="4">
    <source>
        <dbReference type="Google" id="ProtNLM"/>
    </source>
</evidence>
<dbReference type="Proteomes" id="UP001221150">
    <property type="component" value="Unassembled WGS sequence"/>
</dbReference>